<protein>
    <submittedName>
        <fullName evidence="1">DDE transposase</fullName>
    </submittedName>
</protein>
<gene>
    <name evidence="1" type="ORF">BSK56_33795</name>
</gene>
<proteinExistence type="predicted"/>
<accession>A0ABX3GNI7</accession>
<comment type="caution">
    <text evidence="1">The sequence shown here is derived from an EMBL/GenBank/DDBJ whole genome shotgun (WGS) entry which is preliminary data.</text>
</comment>
<name>A0ABX3GNI7_PAEBO</name>
<evidence type="ECO:0000313" key="2">
    <source>
        <dbReference type="Proteomes" id="UP000187412"/>
    </source>
</evidence>
<keyword evidence="2" id="KW-1185">Reference proteome</keyword>
<dbReference type="Proteomes" id="UP000187412">
    <property type="component" value="Unassembled WGS sequence"/>
</dbReference>
<dbReference type="EMBL" id="MPTB01000156">
    <property type="protein sequence ID" value="OMD33934.1"/>
    <property type="molecule type" value="Genomic_DNA"/>
</dbReference>
<organism evidence="1 2">
    <name type="scientific">Paenibacillus borealis</name>
    <dbReference type="NCBI Taxonomy" id="160799"/>
    <lineage>
        <taxon>Bacteria</taxon>
        <taxon>Bacillati</taxon>
        <taxon>Bacillota</taxon>
        <taxon>Bacilli</taxon>
        <taxon>Bacillales</taxon>
        <taxon>Paenibacillaceae</taxon>
        <taxon>Paenibacillus</taxon>
    </lineage>
</organism>
<reference evidence="1 2" key="1">
    <citation type="submission" date="2016-10" db="EMBL/GenBank/DDBJ databases">
        <title>Paenibacillus species isolates.</title>
        <authorList>
            <person name="Beno S.M."/>
        </authorList>
    </citation>
    <scope>NUCLEOTIDE SEQUENCE [LARGE SCALE GENOMIC DNA]</scope>
    <source>
        <strain evidence="1 2">FSL H7-0744</strain>
    </source>
</reference>
<evidence type="ECO:0000313" key="1">
    <source>
        <dbReference type="EMBL" id="OMD33934.1"/>
    </source>
</evidence>
<feature type="non-terminal residue" evidence="1">
    <location>
        <position position="49"/>
    </location>
</feature>
<sequence>MYILQESLFSFEELQRIESKERLPIFFSALDLRPYARELRSRSPRGADG</sequence>